<dbReference type="GO" id="GO:0019154">
    <property type="term" value="F:glycolate dehydrogenase activity"/>
    <property type="evidence" value="ECO:0007669"/>
    <property type="project" value="UniProtKB-EC"/>
</dbReference>
<dbReference type="InterPro" id="IPR009051">
    <property type="entry name" value="Helical_ferredxn"/>
</dbReference>
<evidence type="ECO:0000313" key="8">
    <source>
        <dbReference type="EMBL" id="SFS43496.1"/>
    </source>
</evidence>
<comment type="cofactor">
    <cofactor evidence="6">
        <name>[4Fe-4S] cluster</name>
        <dbReference type="ChEBI" id="CHEBI:49883"/>
    </cofactor>
    <text evidence="6">Binds 2 [4Fe-4S] clusters.</text>
</comment>
<sequence length="453" mass="50969">MSTNPWNDLEETLRQTLDEEELTRCMRCGFCLPSCPTYQESGKEAASPRGRIALMKAIHDGKISPDPTFQKQMNYCLGCRACEPACPADVRFGHLLEQSRAAITSHVPTPLWNKLIRRLFFHTLLPHRSRLRIVAVLFFVYQQLGLRTLFLRSGLAKKILPSHLLHMDKALPLASHRGVRERMKTDFHPAHGVAIGRVALFPGCIMDVLFPQTNTHTVQILQAAGYDVILPNKQPCCGALHAHAGEEKKAHQLAKENIDLFLKMDIDWIASNAGGCGAHLIDYPYLLKNSPQWKAFAHSFANRVKDISELILAGRPLTLHPLQQRVTYQSSCHLQNGMKVEKEPLNLLSLIPKIELVELAESERCCGSAGIYNLTHPHTSFHILDEKMERIRHTQANTIVTSNPGCLLQLTIGIHRARLQNQLRALHLIDFLMESMKAETSTDSASETPIKNY</sequence>
<comment type="function">
    <text evidence="6">Component of a complex that catalyzes the oxidation of glycolate to glyoxylate.</text>
</comment>
<dbReference type="InterPro" id="IPR004017">
    <property type="entry name" value="Cys_rich_dom"/>
</dbReference>
<gene>
    <name evidence="8" type="ORF">SAMN05444972_102121</name>
</gene>
<dbReference type="EMBL" id="FPAA01000002">
    <property type="protein sequence ID" value="SFS43496.1"/>
    <property type="molecule type" value="Genomic_DNA"/>
</dbReference>
<dbReference type="Gene3D" id="1.10.1060.10">
    <property type="entry name" value="Alpha-helical ferredoxin"/>
    <property type="match status" value="1"/>
</dbReference>
<organism evidence="8 9">
    <name type="scientific">Marininema halotolerans</name>
    <dbReference type="NCBI Taxonomy" id="1155944"/>
    <lineage>
        <taxon>Bacteria</taxon>
        <taxon>Bacillati</taxon>
        <taxon>Bacillota</taxon>
        <taxon>Bacilli</taxon>
        <taxon>Bacillales</taxon>
        <taxon>Thermoactinomycetaceae</taxon>
        <taxon>Marininema</taxon>
    </lineage>
</organism>
<accession>A0A1I6PTI5</accession>
<keyword evidence="5 6" id="KW-0411">Iron-sulfur</keyword>
<dbReference type="GO" id="GO:0046872">
    <property type="term" value="F:metal ion binding"/>
    <property type="evidence" value="ECO:0007669"/>
    <property type="project" value="UniProtKB-UniRule"/>
</dbReference>
<dbReference type="PROSITE" id="PS51379">
    <property type="entry name" value="4FE4S_FER_2"/>
    <property type="match status" value="2"/>
</dbReference>
<proteinExistence type="predicted"/>
<evidence type="ECO:0000256" key="5">
    <source>
        <dbReference type="ARBA" id="ARBA00023014"/>
    </source>
</evidence>
<evidence type="ECO:0000256" key="2">
    <source>
        <dbReference type="ARBA" id="ARBA00022723"/>
    </source>
</evidence>
<dbReference type="InterPro" id="IPR017896">
    <property type="entry name" value="4Fe4S_Fe-S-bd"/>
</dbReference>
<dbReference type="InterPro" id="IPR012257">
    <property type="entry name" value="Glc_ox_4Fe-4S"/>
</dbReference>
<dbReference type="SUPFAM" id="SSF54862">
    <property type="entry name" value="4Fe-4S ferredoxins"/>
    <property type="match status" value="1"/>
</dbReference>
<dbReference type="EC" id="1.1.99.14" evidence="6"/>
<reference evidence="9" key="1">
    <citation type="submission" date="2016-10" db="EMBL/GenBank/DDBJ databases">
        <authorList>
            <person name="Varghese N."/>
            <person name="Submissions S."/>
        </authorList>
    </citation>
    <scope>NUCLEOTIDE SEQUENCE [LARGE SCALE GENOMIC DNA]</scope>
    <source>
        <strain evidence="9">DSM 45789</strain>
    </source>
</reference>
<keyword evidence="6" id="KW-0813">Transport</keyword>
<dbReference type="PIRSF" id="PIRSF000139">
    <property type="entry name" value="Glc_ox_4Fe-4S"/>
    <property type="match status" value="1"/>
</dbReference>
<protein>
    <recommendedName>
        <fullName evidence="6">Glycolate oxidase iron-sulfur subunit</fullName>
        <ecNumber evidence="6">1.1.99.14</ecNumber>
    </recommendedName>
</protein>
<evidence type="ECO:0000256" key="4">
    <source>
        <dbReference type="ARBA" id="ARBA00023004"/>
    </source>
</evidence>
<keyword evidence="6" id="KW-0249">Electron transport</keyword>
<dbReference type="Pfam" id="PF13183">
    <property type="entry name" value="Fer4_8"/>
    <property type="match status" value="1"/>
</dbReference>
<comment type="catalytic activity">
    <reaction evidence="6">
        <text>glycolate + A = glyoxylate + AH2</text>
        <dbReference type="Rhea" id="RHEA:21264"/>
        <dbReference type="ChEBI" id="CHEBI:13193"/>
        <dbReference type="ChEBI" id="CHEBI:17499"/>
        <dbReference type="ChEBI" id="CHEBI:29805"/>
        <dbReference type="ChEBI" id="CHEBI:36655"/>
        <dbReference type="EC" id="1.1.99.14"/>
    </reaction>
</comment>
<evidence type="ECO:0000256" key="6">
    <source>
        <dbReference type="PIRNR" id="PIRNR000139"/>
    </source>
</evidence>
<comment type="catalytic activity">
    <reaction evidence="6">
        <text>(R)-lactate + A = pyruvate + AH2</text>
        <dbReference type="Rhea" id="RHEA:15089"/>
        <dbReference type="ChEBI" id="CHEBI:13193"/>
        <dbReference type="ChEBI" id="CHEBI:15361"/>
        <dbReference type="ChEBI" id="CHEBI:16004"/>
        <dbReference type="ChEBI" id="CHEBI:17499"/>
    </reaction>
</comment>
<evidence type="ECO:0000256" key="3">
    <source>
        <dbReference type="ARBA" id="ARBA00022737"/>
    </source>
</evidence>
<dbReference type="PROSITE" id="PS00198">
    <property type="entry name" value="4FE4S_FER_1"/>
    <property type="match status" value="2"/>
</dbReference>
<dbReference type="AlphaFoldDB" id="A0A1I6PTI5"/>
<keyword evidence="9" id="KW-1185">Reference proteome</keyword>
<keyword evidence="2 6" id="KW-0479">Metal-binding</keyword>
<dbReference type="PANTHER" id="PTHR32479">
    <property type="entry name" value="GLYCOLATE OXIDASE IRON-SULFUR SUBUNIT"/>
    <property type="match status" value="1"/>
</dbReference>
<dbReference type="Proteomes" id="UP000198660">
    <property type="component" value="Unassembled WGS sequence"/>
</dbReference>
<dbReference type="RefSeq" id="WP_245838599.1">
    <property type="nucleotide sequence ID" value="NZ_FPAA01000002.1"/>
</dbReference>
<dbReference type="PANTHER" id="PTHR32479:SF17">
    <property type="entry name" value="GLYCOLATE OXIDASE IRON-SULFUR SUBUNIT"/>
    <property type="match status" value="1"/>
</dbReference>
<feature type="domain" description="4Fe-4S ferredoxin-type" evidence="7">
    <location>
        <begin position="13"/>
        <end position="45"/>
    </location>
</feature>
<keyword evidence="4 6" id="KW-0408">Iron</keyword>
<dbReference type="GO" id="GO:0051539">
    <property type="term" value="F:4 iron, 4 sulfur cluster binding"/>
    <property type="evidence" value="ECO:0007669"/>
    <property type="project" value="UniProtKB-UniRule"/>
</dbReference>
<dbReference type="Pfam" id="PF02754">
    <property type="entry name" value="CCG"/>
    <property type="match status" value="2"/>
</dbReference>
<evidence type="ECO:0000256" key="1">
    <source>
        <dbReference type="ARBA" id="ARBA00022485"/>
    </source>
</evidence>
<evidence type="ECO:0000313" key="9">
    <source>
        <dbReference type="Proteomes" id="UP000198660"/>
    </source>
</evidence>
<dbReference type="InterPro" id="IPR017900">
    <property type="entry name" value="4Fe4S_Fe_S_CS"/>
</dbReference>
<feature type="domain" description="4Fe-4S ferredoxin-type" evidence="7">
    <location>
        <begin position="65"/>
        <end position="90"/>
    </location>
</feature>
<evidence type="ECO:0000259" key="7">
    <source>
        <dbReference type="PROSITE" id="PS51379"/>
    </source>
</evidence>
<name>A0A1I6PTI5_9BACL</name>
<keyword evidence="3" id="KW-0677">Repeat</keyword>
<keyword evidence="1 6" id="KW-0004">4Fe-4S</keyword>